<sequence>MFKQTVTQALLVIGFFILLLYSLRLFIQFSNFAIATDNMLFVLLHPIAALILFGFYFRLLGFIMNFNLNQKVYFQKTNKLLLYCSIAITLTIALTISILILPITRFSILLLASCLLIYALWFLVGITFGASIRQEIL</sequence>
<keyword evidence="1" id="KW-0812">Transmembrane</keyword>
<dbReference type="Proteomes" id="UP001519288">
    <property type="component" value="Unassembled WGS sequence"/>
</dbReference>
<feature type="transmembrane region" description="Helical" evidence="1">
    <location>
        <begin position="80"/>
        <end position="101"/>
    </location>
</feature>
<reference evidence="2 3" key="1">
    <citation type="submission" date="2021-03" db="EMBL/GenBank/DDBJ databases">
        <title>Genomic Encyclopedia of Type Strains, Phase IV (KMG-IV): sequencing the most valuable type-strain genomes for metagenomic binning, comparative biology and taxonomic classification.</title>
        <authorList>
            <person name="Goeker M."/>
        </authorList>
    </citation>
    <scope>NUCLEOTIDE SEQUENCE [LARGE SCALE GENOMIC DNA]</scope>
    <source>
        <strain evidence="2 3">DSM 26806</strain>
    </source>
</reference>
<organism evidence="2 3">
    <name type="scientific">Paenibacillus shirakamiensis</name>
    <dbReference type="NCBI Taxonomy" id="1265935"/>
    <lineage>
        <taxon>Bacteria</taxon>
        <taxon>Bacillati</taxon>
        <taxon>Bacillota</taxon>
        <taxon>Bacilli</taxon>
        <taxon>Bacillales</taxon>
        <taxon>Paenibacillaceae</taxon>
        <taxon>Paenibacillus</taxon>
    </lineage>
</organism>
<gene>
    <name evidence="2" type="ORF">J2Z69_002895</name>
</gene>
<proteinExistence type="predicted"/>
<keyword evidence="1" id="KW-1133">Transmembrane helix</keyword>
<accession>A0ABS4JMK8</accession>
<evidence type="ECO:0000256" key="1">
    <source>
        <dbReference type="SAM" id="Phobius"/>
    </source>
</evidence>
<comment type="caution">
    <text evidence="2">The sequence shown here is derived from an EMBL/GenBank/DDBJ whole genome shotgun (WGS) entry which is preliminary data.</text>
</comment>
<feature type="transmembrane region" description="Helical" evidence="1">
    <location>
        <begin position="39"/>
        <end position="60"/>
    </location>
</feature>
<keyword evidence="3" id="KW-1185">Reference proteome</keyword>
<evidence type="ECO:0000313" key="2">
    <source>
        <dbReference type="EMBL" id="MBP2001839.1"/>
    </source>
</evidence>
<evidence type="ECO:0000313" key="3">
    <source>
        <dbReference type="Proteomes" id="UP001519288"/>
    </source>
</evidence>
<feature type="transmembrane region" description="Helical" evidence="1">
    <location>
        <begin position="108"/>
        <end position="132"/>
    </location>
</feature>
<keyword evidence="1" id="KW-0472">Membrane</keyword>
<feature type="transmembrane region" description="Helical" evidence="1">
    <location>
        <begin position="6"/>
        <end position="27"/>
    </location>
</feature>
<dbReference type="EMBL" id="JAGGLD010000005">
    <property type="protein sequence ID" value="MBP2001839.1"/>
    <property type="molecule type" value="Genomic_DNA"/>
</dbReference>
<name>A0ABS4JMK8_9BACL</name>
<protein>
    <submittedName>
        <fullName evidence="2">Membrane protein</fullName>
    </submittedName>
</protein>